<reference evidence="5 6" key="1">
    <citation type="submission" date="2017-09" db="EMBL/GenBank/DDBJ databases">
        <title>Depth-based differentiation of microbial function through sediment-hosted aquifers and enrichment of novel symbionts in the deep terrestrial subsurface.</title>
        <authorList>
            <person name="Probst A.J."/>
            <person name="Ladd B."/>
            <person name="Jarett J.K."/>
            <person name="Geller-Mcgrath D.E."/>
            <person name="Sieber C.M."/>
            <person name="Emerson J.B."/>
            <person name="Anantharaman K."/>
            <person name="Thomas B.C."/>
            <person name="Malmstrom R."/>
            <person name="Stieglmeier M."/>
            <person name="Klingl A."/>
            <person name="Woyke T."/>
            <person name="Ryan C.M."/>
            <person name="Banfield J.F."/>
        </authorList>
    </citation>
    <scope>NUCLEOTIDE SEQUENCE [LARGE SCALE GENOMIC DNA]</scope>
    <source>
        <strain evidence="5">CG11_big_fil_rev_8_21_14_0_20_42_13</strain>
    </source>
</reference>
<evidence type="ECO:0000256" key="1">
    <source>
        <dbReference type="ARBA" id="ARBA00005189"/>
    </source>
</evidence>
<dbReference type="GO" id="GO:0003841">
    <property type="term" value="F:1-acylglycerol-3-phosphate O-acyltransferase activity"/>
    <property type="evidence" value="ECO:0007669"/>
    <property type="project" value="TreeGrafter"/>
</dbReference>
<gene>
    <name evidence="5" type="ORF">COV72_00920</name>
</gene>
<dbReference type="PANTHER" id="PTHR10434:SF11">
    <property type="entry name" value="1-ACYL-SN-GLYCEROL-3-PHOSPHATE ACYLTRANSFERASE"/>
    <property type="match status" value="1"/>
</dbReference>
<dbReference type="AlphaFoldDB" id="A0A2H0LZN6"/>
<dbReference type="EMBL" id="PCWA01000014">
    <property type="protein sequence ID" value="PIQ89889.1"/>
    <property type="molecule type" value="Genomic_DNA"/>
</dbReference>
<dbReference type="CDD" id="cd07989">
    <property type="entry name" value="LPLAT_AGPAT-like"/>
    <property type="match status" value="1"/>
</dbReference>
<name>A0A2H0LZN6_9BACT</name>
<proteinExistence type="predicted"/>
<accession>A0A2H0LZN6</accession>
<dbReference type="PANTHER" id="PTHR10434">
    <property type="entry name" value="1-ACYL-SN-GLYCEROL-3-PHOSPHATE ACYLTRANSFERASE"/>
    <property type="match status" value="1"/>
</dbReference>
<dbReference type="Pfam" id="PF01553">
    <property type="entry name" value="Acyltransferase"/>
    <property type="match status" value="1"/>
</dbReference>
<keyword evidence="2 5" id="KW-0808">Transferase</keyword>
<dbReference type="InterPro" id="IPR002123">
    <property type="entry name" value="Plipid/glycerol_acylTrfase"/>
</dbReference>
<dbReference type="GO" id="GO:0006654">
    <property type="term" value="P:phosphatidic acid biosynthetic process"/>
    <property type="evidence" value="ECO:0007669"/>
    <property type="project" value="TreeGrafter"/>
</dbReference>
<dbReference type="SMART" id="SM00563">
    <property type="entry name" value="PlsC"/>
    <property type="match status" value="1"/>
</dbReference>
<evidence type="ECO:0000313" key="5">
    <source>
        <dbReference type="EMBL" id="PIQ89889.1"/>
    </source>
</evidence>
<protein>
    <submittedName>
        <fullName evidence="5">1-acyl-sn-glycerol-3-phosphate acyltransferase</fullName>
    </submittedName>
</protein>
<feature type="domain" description="Phospholipid/glycerol acyltransferase" evidence="4">
    <location>
        <begin position="34"/>
        <end position="140"/>
    </location>
</feature>
<sequence>MFYWLFYVLFWVIFKTAFRLKVEGRENIPKKTNFIVASNHASFLDPLIIGVAIPKKIYWIAFRHLYNQIFLRWFMSLAKSLPTGKVSEKAALLLMQNKNVGIFPEGQRSHDGKLQEFKRGAALLAVKTARPVLPCAVIGAYQALPRGARFPRLCPIKIKIGKPINILKEYTPVIDDVRLQEGVLKVRNAIKEMLGA</sequence>
<comment type="pathway">
    <text evidence="1">Lipid metabolism.</text>
</comment>
<keyword evidence="3 5" id="KW-0012">Acyltransferase</keyword>
<dbReference type="Proteomes" id="UP000229641">
    <property type="component" value="Unassembled WGS sequence"/>
</dbReference>
<evidence type="ECO:0000313" key="6">
    <source>
        <dbReference type="Proteomes" id="UP000229641"/>
    </source>
</evidence>
<dbReference type="SUPFAM" id="SSF69593">
    <property type="entry name" value="Glycerol-3-phosphate (1)-acyltransferase"/>
    <property type="match status" value="1"/>
</dbReference>
<evidence type="ECO:0000256" key="3">
    <source>
        <dbReference type="ARBA" id="ARBA00023315"/>
    </source>
</evidence>
<organism evidence="5 6">
    <name type="scientific">Candidatus Ghiorseimicrobium undicola</name>
    <dbReference type="NCBI Taxonomy" id="1974746"/>
    <lineage>
        <taxon>Bacteria</taxon>
        <taxon>Pseudomonadati</taxon>
        <taxon>Candidatus Omnitrophota</taxon>
        <taxon>Candidatus Ghiorseimicrobium</taxon>
    </lineage>
</organism>
<evidence type="ECO:0000256" key="2">
    <source>
        <dbReference type="ARBA" id="ARBA00022679"/>
    </source>
</evidence>
<comment type="caution">
    <text evidence="5">The sequence shown here is derived from an EMBL/GenBank/DDBJ whole genome shotgun (WGS) entry which is preliminary data.</text>
</comment>
<evidence type="ECO:0000259" key="4">
    <source>
        <dbReference type="SMART" id="SM00563"/>
    </source>
</evidence>